<reference evidence="2 3" key="1">
    <citation type="submission" date="2019-08" db="EMBL/GenBank/DDBJ databases">
        <title>Draft genome sequence of Lysobacter sp. UKS-15.</title>
        <authorList>
            <person name="Im W.-T."/>
        </authorList>
    </citation>
    <scope>NUCLEOTIDE SEQUENCE [LARGE SCALE GENOMIC DNA]</scope>
    <source>
        <strain evidence="2 3">UKS-15</strain>
    </source>
</reference>
<proteinExistence type="predicted"/>
<sequence>MRLRAWMASLVGVLVIAGAVAWWLHTYKREERWIDLPRTGEAASNPLFALRVALEKDGRTVHPWRRLDPVAMELSPNDTVLFDGDLRVLSTLTRARLLNWLRSGGHLIVAVPPPDAAADVFESADRTYLRVPLLDAFDVRVHRRPTGCITGVDAPAALCGTRRFAVPRGTSPHLGDADGDVFARIPVGRGRVDVLGSLDFVTTDSLSARANRDFTAELFAADERGGTVHLVHASDLPSLWLTLLRHGWPAWLPFALLLAGWLWARMRRFGPLLPPPALERRSLLEHVAASGAHQWRYGRAGALYDAMLASTLDRLRRRDPQAAALDGEPQLVLLVERLKLPAAQLRDVLRRPDPRDAKALVARIATLVRMRNRL</sequence>
<accession>A0A5D8YPJ2</accession>
<comment type="caution">
    <text evidence="2">The sequence shown here is derived from an EMBL/GenBank/DDBJ whole genome shotgun (WGS) entry which is preliminary data.</text>
</comment>
<dbReference type="InterPro" id="IPR025646">
    <property type="entry name" value="DUF4350"/>
</dbReference>
<dbReference type="RefSeq" id="WP_149353707.1">
    <property type="nucleotide sequence ID" value="NZ_VTRV01000186.1"/>
</dbReference>
<dbReference type="AlphaFoldDB" id="A0A5D8YPJ2"/>
<keyword evidence="3" id="KW-1185">Reference proteome</keyword>
<feature type="domain" description="DUF4350" evidence="1">
    <location>
        <begin position="42"/>
        <end position="218"/>
    </location>
</feature>
<dbReference type="Pfam" id="PF14258">
    <property type="entry name" value="DUF4350"/>
    <property type="match status" value="1"/>
</dbReference>
<dbReference type="Proteomes" id="UP000323164">
    <property type="component" value="Unassembled WGS sequence"/>
</dbReference>
<gene>
    <name evidence="2" type="ORF">FW784_12715</name>
</gene>
<protein>
    <submittedName>
        <fullName evidence="2">DUF4350 domain-containing protein</fullName>
    </submittedName>
</protein>
<dbReference type="OrthoDB" id="6638317at2"/>
<name>A0A5D8YPJ2_9GAMM</name>
<organism evidence="2 3">
    <name type="scientific">Cognatilysobacter lacus</name>
    <dbReference type="NCBI Taxonomy" id="1643323"/>
    <lineage>
        <taxon>Bacteria</taxon>
        <taxon>Pseudomonadati</taxon>
        <taxon>Pseudomonadota</taxon>
        <taxon>Gammaproteobacteria</taxon>
        <taxon>Lysobacterales</taxon>
        <taxon>Lysobacteraceae</taxon>
        <taxon>Cognatilysobacter</taxon>
    </lineage>
</organism>
<evidence type="ECO:0000313" key="3">
    <source>
        <dbReference type="Proteomes" id="UP000323164"/>
    </source>
</evidence>
<evidence type="ECO:0000313" key="2">
    <source>
        <dbReference type="EMBL" id="TZF84369.1"/>
    </source>
</evidence>
<dbReference type="EMBL" id="VTRV01000186">
    <property type="protein sequence ID" value="TZF84369.1"/>
    <property type="molecule type" value="Genomic_DNA"/>
</dbReference>
<evidence type="ECO:0000259" key="1">
    <source>
        <dbReference type="Pfam" id="PF14258"/>
    </source>
</evidence>